<protein>
    <recommendedName>
        <fullName evidence="6">Protein PNS1</fullName>
    </recommendedName>
</protein>
<evidence type="ECO:0000256" key="4">
    <source>
        <dbReference type="ARBA" id="ARBA00022989"/>
    </source>
</evidence>
<evidence type="ECO:0000256" key="7">
    <source>
        <dbReference type="SAM" id="MobiDB-lite"/>
    </source>
</evidence>
<feature type="transmembrane region" description="Helical" evidence="6">
    <location>
        <begin position="147"/>
        <end position="171"/>
    </location>
</feature>
<comment type="function">
    <text evidence="6">Probably involved in transport through the plasma membrane.</text>
</comment>
<gene>
    <name evidence="8" type="ORF">H4219_004802</name>
</gene>
<keyword evidence="5 6" id="KW-0472">Membrane</keyword>
<dbReference type="Proteomes" id="UP001150538">
    <property type="component" value="Unassembled WGS sequence"/>
</dbReference>
<keyword evidence="3 6" id="KW-0812">Transmembrane</keyword>
<feature type="transmembrane region" description="Helical" evidence="6">
    <location>
        <begin position="278"/>
        <end position="300"/>
    </location>
</feature>
<keyword evidence="9" id="KW-1185">Reference proteome</keyword>
<evidence type="ECO:0000256" key="2">
    <source>
        <dbReference type="ARBA" id="ARBA00007168"/>
    </source>
</evidence>
<organism evidence="8 9">
    <name type="scientific">Mycoemilia scoparia</name>
    <dbReference type="NCBI Taxonomy" id="417184"/>
    <lineage>
        <taxon>Eukaryota</taxon>
        <taxon>Fungi</taxon>
        <taxon>Fungi incertae sedis</taxon>
        <taxon>Zoopagomycota</taxon>
        <taxon>Kickxellomycotina</taxon>
        <taxon>Kickxellomycetes</taxon>
        <taxon>Kickxellales</taxon>
        <taxon>Kickxellaceae</taxon>
        <taxon>Mycoemilia</taxon>
    </lineage>
</organism>
<comment type="subcellular location">
    <subcellularLocation>
        <location evidence="6">Cell membrane</location>
        <topology evidence="6">Multi-pass membrane protein</topology>
    </subcellularLocation>
    <subcellularLocation>
        <location evidence="1">Membrane</location>
        <topology evidence="1">Multi-pass membrane protein</topology>
    </subcellularLocation>
</comment>
<dbReference type="Pfam" id="PF04515">
    <property type="entry name" value="Choline_transpo"/>
    <property type="match status" value="1"/>
</dbReference>
<keyword evidence="4 6" id="KW-1133">Transmembrane helix</keyword>
<proteinExistence type="inferred from homology"/>
<comment type="caution">
    <text evidence="8">The sequence shown here is derived from an EMBL/GenBank/DDBJ whole genome shotgun (WGS) entry which is preliminary data.</text>
</comment>
<evidence type="ECO:0000313" key="9">
    <source>
        <dbReference type="Proteomes" id="UP001150538"/>
    </source>
</evidence>
<evidence type="ECO:0000256" key="3">
    <source>
        <dbReference type="ARBA" id="ARBA00022692"/>
    </source>
</evidence>
<feature type="transmembrane region" description="Helical" evidence="6">
    <location>
        <begin position="359"/>
        <end position="380"/>
    </location>
</feature>
<sequence length="475" mass="52196">MVWLSYKSYLFIAPAVIGVLCTINIYFFNRHLKTTKLFLSATSQAIRKRFGLMFYLVGFSILLILFTILSFATFLGTFSFYAANKCPFFSGPSSGAERANNGNNNNRSVKGVNTRNLDGNTTSAATELWYCRTYMRILCWIYIAFSYYWISQTIVYTMHALTGNVIGMYFLKKENDKLPNYDLLGVLKTSAGTITSAATIMGLVKSIRSLFSWLGGSEKRKDEGYKTSGGRSGRKHGGGGGGGGSGRGGVSCDPFTRMYCCIFCVGCSDGGDDDNGGGVAIVCVLLILLIITFGIIYLFVNECTYLINKHAVVLAALYGQGLLSSGQEGWDSYFIKNNENKWYFNQVAKAVSGSHIGNLLITVDLAIGFISGIVLLYVHAGMSPNFGDSKAYLITMFFCAFIIGTTISNLTSTVFYACASIIYYFVLANPRVVQEKNSDFIKNINEKYYCYCNLQVGHGPVSQTEGTSHFATLEV</sequence>
<comment type="similarity">
    <text evidence="2 6">Belongs to the CTL (choline transporter-like) family.</text>
</comment>
<feature type="transmembrane region" description="Helical" evidence="6">
    <location>
        <begin position="392"/>
        <end position="425"/>
    </location>
</feature>
<evidence type="ECO:0000256" key="5">
    <source>
        <dbReference type="ARBA" id="ARBA00023136"/>
    </source>
</evidence>
<feature type="region of interest" description="Disordered" evidence="7">
    <location>
        <begin position="219"/>
        <end position="246"/>
    </location>
</feature>
<feature type="transmembrane region" description="Helical" evidence="6">
    <location>
        <begin position="183"/>
        <end position="204"/>
    </location>
</feature>
<dbReference type="AlphaFoldDB" id="A0A9W8A003"/>
<feature type="transmembrane region" description="Helical" evidence="6">
    <location>
        <begin position="6"/>
        <end position="29"/>
    </location>
</feature>
<name>A0A9W8A003_9FUNG</name>
<reference evidence="8" key="1">
    <citation type="submission" date="2022-07" db="EMBL/GenBank/DDBJ databases">
        <title>Phylogenomic reconstructions and comparative analyses of Kickxellomycotina fungi.</title>
        <authorList>
            <person name="Reynolds N.K."/>
            <person name="Stajich J.E."/>
            <person name="Barry K."/>
            <person name="Grigoriev I.V."/>
            <person name="Crous P."/>
            <person name="Smith M.E."/>
        </authorList>
    </citation>
    <scope>NUCLEOTIDE SEQUENCE</scope>
    <source>
        <strain evidence="8">NBRC 100468</strain>
    </source>
</reference>
<dbReference type="PANTHER" id="PTHR12385">
    <property type="entry name" value="CHOLINE TRANSPORTER-LIKE (SLC FAMILY 44)"/>
    <property type="match status" value="1"/>
</dbReference>
<dbReference type="InterPro" id="IPR007603">
    <property type="entry name" value="Choline_transptr-like"/>
</dbReference>
<evidence type="ECO:0000256" key="1">
    <source>
        <dbReference type="ARBA" id="ARBA00004141"/>
    </source>
</evidence>
<evidence type="ECO:0000256" key="6">
    <source>
        <dbReference type="RuleBase" id="RU368066"/>
    </source>
</evidence>
<dbReference type="EMBL" id="JANBPU010000199">
    <property type="protein sequence ID" value="KAJ1914421.1"/>
    <property type="molecule type" value="Genomic_DNA"/>
</dbReference>
<dbReference type="GO" id="GO:0005886">
    <property type="term" value="C:plasma membrane"/>
    <property type="evidence" value="ECO:0007669"/>
    <property type="project" value="UniProtKB-SubCell"/>
</dbReference>
<accession>A0A9W8A003</accession>
<dbReference type="GO" id="GO:0022857">
    <property type="term" value="F:transmembrane transporter activity"/>
    <property type="evidence" value="ECO:0007669"/>
    <property type="project" value="UniProtKB-UniRule"/>
</dbReference>
<feature type="transmembrane region" description="Helical" evidence="6">
    <location>
        <begin position="50"/>
        <end position="83"/>
    </location>
</feature>
<evidence type="ECO:0000313" key="8">
    <source>
        <dbReference type="EMBL" id="KAJ1914421.1"/>
    </source>
</evidence>